<evidence type="ECO:0000313" key="2">
    <source>
        <dbReference type="Proteomes" id="UP000527355"/>
    </source>
</evidence>
<accession>A0A7J7ZZH5</accession>
<proteinExistence type="predicted"/>
<protein>
    <submittedName>
        <fullName evidence="1">Uncharacterized protein</fullName>
    </submittedName>
</protein>
<sequence>MSWACCLLRSIVRKRKQRKGAFNLENLQGGQSFHLRAIWVCCEIKLQSRHVQTFFFFFATFSRKDSSLPAPELQEARVFCANRHCKNQIHFGRLFTFQVIIALGSTIPSLVDGQKKWAACQVDVSMTPSPQR</sequence>
<evidence type="ECO:0000313" key="1">
    <source>
        <dbReference type="EMBL" id="KAF6379140.1"/>
    </source>
</evidence>
<dbReference type="AlphaFoldDB" id="A0A7J7ZZH5"/>
<dbReference type="Proteomes" id="UP000527355">
    <property type="component" value="Unassembled WGS sequence"/>
</dbReference>
<organism evidence="1 2">
    <name type="scientific">Myotis myotis</name>
    <name type="common">Greater mouse-eared bat</name>
    <name type="synonym">Vespertilio myotis</name>
    <dbReference type="NCBI Taxonomy" id="51298"/>
    <lineage>
        <taxon>Eukaryota</taxon>
        <taxon>Metazoa</taxon>
        <taxon>Chordata</taxon>
        <taxon>Craniata</taxon>
        <taxon>Vertebrata</taxon>
        <taxon>Euteleostomi</taxon>
        <taxon>Mammalia</taxon>
        <taxon>Eutheria</taxon>
        <taxon>Laurasiatheria</taxon>
        <taxon>Chiroptera</taxon>
        <taxon>Yangochiroptera</taxon>
        <taxon>Vespertilionidae</taxon>
        <taxon>Myotis</taxon>
    </lineage>
</organism>
<reference evidence="1 2" key="1">
    <citation type="journal article" date="2020" name="Nature">
        <title>Six reference-quality genomes reveal evolution of bat adaptations.</title>
        <authorList>
            <person name="Jebb D."/>
            <person name="Huang Z."/>
            <person name="Pippel M."/>
            <person name="Hughes G.M."/>
            <person name="Lavrichenko K."/>
            <person name="Devanna P."/>
            <person name="Winkler S."/>
            <person name="Jermiin L.S."/>
            <person name="Skirmuntt E.C."/>
            <person name="Katzourakis A."/>
            <person name="Burkitt-Gray L."/>
            <person name="Ray D.A."/>
            <person name="Sullivan K.A.M."/>
            <person name="Roscito J.G."/>
            <person name="Kirilenko B.M."/>
            <person name="Davalos L.M."/>
            <person name="Corthals A.P."/>
            <person name="Power M.L."/>
            <person name="Jones G."/>
            <person name="Ransome R.D."/>
            <person name="Dechmann D.K.N."/>
            <person name="Locatelli A.G."/>
            <person name="Puechmaille S.J."/>
            <person name="Fedrigo O."/>
            <person name="Jarvis E.D."/>
            <person name="Hiller M."/>
            <person name="Vernes S.C."/>
            <person name="Myers E.W."/>
            <person name="Teeling E.C."/>
        </authorList>
    </citation>
    <scope>NUCLEOTIDE SEQUENCE [LARGE SCALE GENOMIC DNA]</scope>
    <source>
        <strain evidence="1">MMyoMyo1</strain>
        <tissue evidence="1">Flight muscle</tissue>
    </source>
</reference>
<comment type="caution">
    <text evidence="1">The sequence shown here is derived from an EMBL/GenBank/DDBJ whole genome shotgun (WGS) entry which is preliminary data.</text>
</comment>
<dbReference type="EMBL" id="JABWUV010000002">
    <property type="protein sequence ID" value="KAF6379140.1"/>
    <property type="molecule type" value="Genomic_DNA"/>
</dbReference>
<name>A0A7J7ZZH5_MYOMY</name>
<gene>
    <name evidence="1" type="ORF">mMyoMyo1_009969</name>
</gene>
<keyword evidence="2" id="KW-1185">Reference proteome</keyword>